<feature type="domain" description="DNA2/NAM7 helicase-like C-terminal" evidence="8">
    <location>
        <begin position="1002"/>
        <end position="1221"/>
    </location>
</feature>
<keyword evidence="5" id="KW-0347">Helicase</keyword>
<evidence type="ECO:0000313" key="11">
    <source>
        <dbReference type="Proteomes" id="UP001489004"/>
    </source>
</evidence>
<dbReference type="Pfam" id="PF13604">
    <property type="entry name" value="AAA_30"/>
    <property type="match status" value="1"/>
</dbReference>
<dbReference type="InterPro" id="IPR027417">
    <property type="entry name" value="P-loop_NTPase"/>
</dbReference>
<dbReference type="InterPro" id="IPR041679">
    <property type="entry name" value="DNA2/NAM7-like_C"/>
</dbReference>
<keyword evidence="2" id="KW-0963">Cytoplasm</keyword>
<feature type="region of interest" description="Disordered" evidence="7">
    <location>
        <begin position="1169"/>
        <end position="1188"/>
    </location>
</feature>
<dbReference type="InterPro" id="IPR047187">
    <property type="entry name" value="SF1_C_Upf1"/>
</dbReference>
<name>A0AAW1R888_9CHLO</name>
<dbReference type="GO" id="GO:0004386">
    <property type="term" value="F:helicase activity"/>
    <property type="evidence" value="ECO:0007669"/>
    <property type="project" value="UniProtKB-KW"/>
</dbReference>
<dbReference type="GO" id="GO:0005737">
    <property type="term" value="C:cytoplasm"/>
    <property type="evidence" value="ECO:0007669"/>
    <property type="project" value="UniProtKB-SubCell"/>
</dbReference>
<keyword evidence="6" id="KW-0067">ATP-binding</keyword>
<feature type="region of interest" description="Disordered" evidence="7">
    <location>
        <begin position="239"/>
        <end position="275"/>
    </location>
</feature>
<organism evidence="10 11">
    <name type="scientific">[Myrmecia] bisecta</name>
    <dbReference type="NCBI Taxonomy" id="41462"/>
    <lineage>
        <taxon>Eukaryota</taxon>
        <taxon>Viridiplantae</taxon>
        <taxon>Chlorophyta</taxon>
        <taxon>core chlorophytes</taxon>
        <taxon>Trebouxiophyceae</taxon>
        <taxon>Trebouxiales</taxon>
        <taxon>Trebouxiaceae</taxon>
        <taxon>Myrmecia</taxon>
    </lineage>
</organism>
<dbReference type="Gene3D" id="3.40.50.300">
    <property type="entry name" value="P-loop containing nucleotide triphosphate hydrolases"/>
    <property type="match status" value="2"/>
</dbReference>
<dbReference type="GO" id="GO:0016787">
    <property type="term" value="F:hydrolase activity"/>
    <property type="evidence" value="ECO:0007669"/>
    <property type="project" value="UniProtKB-KW"/>
</dbReference>
<evidence type="ECO:0000256" key="5">
    <source>
        <dbReference type="ARBA" id="ARBA00022806"/>
    </source>
</evidence>
<dbReference type="Pfam" id="PF21634">
    <property type="entry name" value="MOV-10_beta-barrel"/>
    <property type="match status" value="1"/>
</dbReference>
<protein>
    <recommendedName>
        <fullName evidence="12">RNA helicase</fullName>
    </recommendedName>
</protein>
<evidence type="ECO:0000256" key="2">
    <source>
        <dbReference type="ARBA" id="ARBA00022490"/>
    </source>
</evidence>
<feature type="compositionally biased region" description="Basic and acidic residues" evidence="7">
    <location>
        <begin position="1179"/>
        <end position="1188"/>
    </location>
</feature>
<feature type="region of interest" description="Disordered" evidence="7">
    <location>
        <begin position="576"/>
        <end position="607"/>
    </location>
</feature>
<feature type="domain" description="Helicase MOV-10-like beta-barrel" evidence="9">
    <location>
        <begin position="650"/>
        <end position="718"/>
    </location>
</feature>
<evidence type="ECO:0000259" key="8">
    <source>
        <dbReference type="Pfam" id="PF13087"/>
    </source>
</evidence>
<dbReference type="GO" id="GO:0005524">
    <property type="term" value="F:ATP binding"/>
    <property type="evidence" value="ECO:0007669"/>
    <property type="project" value="UniProtKB-KW"/>
</dbReference>
<keyword evidence="11" id="KW-1185">Reference proteome</keyword>
<keyword evidence="3" id="KW-0547">Nucleotide-binding</keyword>
<feature type="compositionally biased region" description="Low complexity" evidence="7">
    <location>
        <begin position="583"/>
        <end position="607"/>
    </location>
</feature>
<keyword evidence="4" id="KW-0378">Hydrolase</keyword>
<evidence type="ECO:0000259" key="9">
    <source>
        <dbReference type="Pfam" id="PF21634"/>
    </source>
</evidence>
<dbReference type="EMBL" id="JALJOR010000001">
    <property type="protein sequence ID" value="KAK9829778.1"/>
    <property type="molecule type" value="Genomic_DNA"/>
</dbReference>
<sequence length="1330" mass="141889">MEQEQSTAAIGAAAPRPPPRLSRPNFVAQQISAAVSRIQGLFPALPHPLVVVALQALLQSVITLPPPHFSSATDMQAGLDEVLRKSGPAKPLQLQWLHNALAPGLEDYIVGVVMAACAWLVQVYLAGESLPTFGGNLVRSHGQPAERPGKALGHLPNASRQELEGALQACLLNPELMQPAKVEAARLPPPLLPPPLGSRCALPEELAMWRAASGLPRLHAEALKDMMWLVRDEGGLSVGPEPAGSARPNAASDKGPAQALPPGRASQQHSRGAYEEEGQRLYVRELLAVNQAPADALLIDIRAVPAREHTFALVDDLGLARHRHVPGRQGAAPPPPAAGVRLKSGDHYPVAVLLDCSDGNDHGAEAGLLQQVVLFTFAVRRAIDSQWLAAQAILGFPVPSAACREAVGEYTVLVIGRRVTVALTRHVAELQRMLNIDAKPFVAAHLKSLFDTEPTLYHPQTPPLAALIPDRALLCSLVRGWPQHSANLASHNQPTREADYTPPAAARQQAAWLRTRVPVAGAAAAVAARLRRLARLIALEEAAMEHDIKRYDMFNVRLKYAVFTKGGRQYRIHSTYPPLPDTAAPSAAGKAGPARSPSADPATTASAVGSGAIGSPLMSAAGTARPAGSERRHVYRGPSLSVLFPEGLRREGSPLVVLEVPGLPEARPKLVFGDTVYLRMAARPGIEYAATMEDQGVIHGSELVHMRFSFDRTLLLRMHAALSASVRADVALLPDDEASKQIIARLPKAADVDAVASSIRELGAQTLNQEQRAAVAALLCGAGVAAPYALFGPPGTGKTVTMVECALQILQRQPGAHLLLCAPQSYSADLLCSAMAKAGITSKQMLRLHDPRHPPPQVKQDVLQFSMLDETVRAFALPSAEQVAGYSVIITTCGAAGFVREIMQSHAAGSDGHLGSAGMQLTLDFSHVLIDEAGQALLPEALIPLTLLAQGGSSMLCGDPRQLGPVVRSPVSAANGLAASLLEGFIAQHQQLVPRCTELGLVAPTGMLVRNYRSHSRLLELPRLHGSSDGDAEYAEGAEHAGDAGDGEFLDDAEDDFEDDFEAQLPTSTLFFGVRGQQMREGEAPSYFNPLEAAALVDLLAGLLAPRPGVGGVSEDDIGVIATYRKQAQKIRALLRERGHGKVRVGTVDDYQGQEERIIFISTVLSRPESLPPQRAKQAQHDGADRPDHDADAMHVGFWRNPKRFNVAITRAKALLVVVGHPIVLMQDDSWRELVRHCAARGAYRGAGAETMAQLVRSDALSVARVPGLDGAFEAGPGEEDGDAELARTVEQIAELALLGVGHADRMFPSTLKEAYNAFGNNELEWRIAL</sequence>
<evidence type="ECO:0000256" key="6">
    <source>
        <dbReference type="ARBA" id="ARBA00022840"/>
    </source>
</evidence>
<comment type="caution">
    <text evidence="10">The sequence shown here is derived from an EMBL/GenBank/DDBJ whole genome shotgun (WGS) entry which is preliminary data.</text>
</comment>
<evidence type="ECO:0000256" key="4">
    <source>
        <dbReference type="ARBA" id="ARBA00022801"/>
    </source>
</evidence>
<evidence type="ECO:0000256" key="1">
    <source>
        <dbReference type="ARBA" id="ARBA00004496"/>
    </source>
</evidence>
<comment type="subcellular location">
    <subcellularLocation>
        <location evidence="1">Cytoplasm</location>
    </subcellularLocation>
</comment>
<dbReference type="InterPro" id="IPR049080">
    <property type="entry name" value="MOV-10-like_beta-barrel"/>
</dbReference>
<dbReference type="Pfam" id="PF13087">
    <property type="entry name" value="AAA_12"/>
    <property type="match status" value="1"/>
</dbReference>
<accession>A0AAW1R888</accession>
<reference evidence="10 11" key="1">
    <citation type="journal article" date="2024" name="Nat. Commun.">
        <title>Phylogenomics reveals the evolutionary origins of lichenization in chlorophyte algae.</title>
        <authorList>
            <person name="Puginier C."/>
            <person name="Libourel C."/>
            <person name="Otte J."/>
            <person name="Skaloud P."/>
            <person name="Haon M."/>
            <person name="Grisel S."/>
            <person name="Petersen M."/>
            <person name="Berrin J.G."/>
            <person name="Delaux P.M."/>
            <person name="Dal Grande F."/>
            <person name="Keller J."/>
        </authorList>
    </citation>
    <scope>NUCLEOTIDE SEQUENCE [LARGE SCALE GENOMIC DNA]</scope>
    <source>
        <strain evidence="10 11">SAG 2043</strain>
    </source>
</reference>
<dbReference type="PANTHER" id="PTHR45418">
    <property type="entry name" value="CANCER/TESTIS ANTIGEN 55"/>
    <property type="match status" value="1"/>
</dbReference>
<dbReference type="PANTHER" id="PTHR45418:SF1">
    <property type="entry name" value="CANCER_TESTIS ANTIGEN 55"/>
    <property type="match status" value="1"/>
</dbReference>
<dbReference type="CDD" id="cd18808">
    <property type="entry name" value="SF1_C_Upf1"/>
    <property type="match status" value="1"/>
</dbReference>
<evidence type="ECO:0008006" key="12">
    <source>
        <dbReference type="Google" id="ProtNLM"/>
    </source>
</evidence>
<feature type="region of interest" description="Disordered" evidence="7">
    <location>
        <begin position="1029"/>
        <end position="1048"/>
    </location>
</feature>
<gene>
    <name evidence="10" type="ORF">WJX72_007868</name>
</gene>
<dbReference type="Proteomes" id="UP001489004">
    <property type="component" value="Unassembled WGS sequence"/>
</dbReference>
<proteinExistence type="predicted"/>
<feature type="region of interest" description="Disordered" evidence="7">
    <location>
        <begin position="1"/>
        <end position="21"/>
    </location>
</feature>
<evidence type="ECO:0000256" key="7">
    <source>
        <dbReference type="SAM" id="MobiDB-lite"/>
    </source>
</evidence>
<dbReference type="SUPFAM" id="SSF52540">
    <property type="entry name" value="P-loop containing nucleoside triphosphate hydrolases"/>
    <property type="match status" value="1"/>
</dbReference>
<evidence type="ECO:0000313" key="10">
    <source>
        <dbReference type="EMBL" id="KAK9829778.1"/>
    </source>
</evidence>
<evidence type="ECO:0000256" key="3">
    <source>
        <dbReference type="ARBA" id="ARBA00022741"/>
    </source>
</evidence>